<comment type="caution">
    <text evidence="2">The sequence shown here is derived from an EMBL/GenBank/DDBJ whole genome shotgun (WGS) entry which is preliminary data.</text>
</comment>
<sequence length="127" mass="14193">MSKEKRSIDSALGYPVEISGSSFGCGVCFSLWMESIIGGVSMICRPYFIEQNLNHRTVEQVWGFGIGVECCKFTKNGAIKALQVILSSKKEKLMRKKIGVLKQLPFKAVNTANTANFNFLMDFISKR</sequence>
<dbReference type="GO" id="GO:0008194">
    <property type="term" value="F:UDP-glycosyltransferase activity"/>
    <property type="evidence" value="ECO:0007669"/>
    <property type="project" value="InterPro"/>
</dbReference>
<dbReference type="PANTHER" id="PTHR48045:SF34">
    <property type="entry name" value="ISOFLAVONE 7-O-GLUCOSYLTRANSFERASE 1-LIKE"/>
    <property type="match status" value="1"/>
</dbReference>
<evidence type="ECO:0000256" key="1">
    <source>
        <dbReference type="ARBA" id="ARBA00022679"/>
    </source>
</evidence>
<protein>
    <submittedName>
        <fullName evidence="2">Uncharacterized protein</fullName>
    </submittedName>
</protein>
<dbReference type="AlphaFoldDB" id="A0AAD9U2P5"/>
<evidence type="ECO:0000313" key="3">
    <source>
        <dbReference type="Proteomes" id="UP001280121"/>
    </source>
</evidence>
<name>A0AAD9U2P5_9ROSI</name>
<keyword evidence="3" id="KW-1185">Reference proteome</keyword>
<gene>
    <name evidence="2" type="ORF">Ddye_021566</name>
</gene>
<keyword evidence="1" id="KW-0808">Transferase</keyword>
<dbReference type="SUPFAM" id="SSF53756">
    <property type="entry name" value="UDP-Glycosyltransferase/glycogen phosphorylase"/>
    <property type="match status" value="1"/>
</dbReference>
<dbReference type="InterPro" id="IPR002213">
    <property type="entry name" value="UDP_glucos_trans"/>
</dbReference>
<reference evidence="2" key="1">
    <citation type="journal article" date="2023" name="Plant J.">
        <title>Genome sequences and population genomics provide insights into the demographic history, inbreeding, and mutation load of two 'living fossil' tree species of Dipteronia.</title>
        <authorList>
            <person name="Feng Y."/>
            <person name="Comes H.P."/>
            <person name="Chen J."/>
            <person name="Zhu S."/>
            <person name="Lu R."/>
            <person name="Zhang X."/>
            <person name="Li P."/>
            <person name="Qiu J."/>
            <person name="Olsen K.M."/>
            <person name="Qiu Y."/>
        </authorList>
    </citation>
    <scope>NUCLEOTIDE SEQUENCE</scope>
    <source>
        <strain evidence="2">KIB01</strain>
    </source>
</reference>
<dbReference type="Pfam" id="PF00201">
    <property type="entry name" value="UDPGT"/>
    <property type="match status" value="1"/>
</dbReference>
<dbReference type="PANTHER" id="PTHR48045">
    <property type="entry name" value="UDP-GLYCOSYLTRANSFERASE 72B1"/>
    <property type="match status" value="1"/>
</dbReference>
<dbReference type="Gene3D" id="3.40.50.2000">
    <property type="entry name" value="Glycogen Phosphorylase B"/>
    <property type="match status" value="1"/>
</dbReference>
<proteinExistence type="predicted"/>
<accession>A0AAD9U2P5</accession>
<organism evidence="2 3">
    <name type="scientific">Dipteronia dyeriana</name>
    <dbReference type="NCBI Taxonomy" id="168575"/>
    <lineage>
        <taxon>Eukaryota</taxon>
        <taxon>Viridiplantae</taxon>
        <taxon>Streptophyta</taxon>
        <taxon>Embryophyta</taxon>
        <taxon>Tracheophyta</taxon>
        <taxon>Spermatophyta</taxon>
        <taxon>Magnoliopsida</taxon>
        <taxon>eudicotyledons</taxon>
        <taxon>Gunneridae</taxon>
        <taxon>Pentapetalae</taxon>
        <taxon>rosids</taxon>
        <taxon>malvids</taxon>
        <taxon>Sapindales</taxon>
        <taxon>Sapindaceae</taxon>
        <taxon>Hippocastanoideae</taxon>
        <taxon>Acereae</taxon>
        <taxon>Dipteronia</taxon>
    </lineage>
</organism>
<evidence type="ECO:0000313" key="2">
    <source>
        <dbReference type="EMBL" id="KAK2646371.1"/>
    </source>
</evidence>
<dbReference type="EMBL" id="JANJYI010000006">
    <property type="protein sequence ID" value="KAK2646371.1"/>
    <property type="molecule type" value="Genomic_DNA"/>
</dbReference>
<dbReference type="Proteomes" id="UP001280121">
    <property type="component" value="Unassembled WGS sequence"/>
</dbReference>